<dbReference type="STRING" id="694327.DFW101_0219"/>
<dbReference type="Pfam" id="PF01075">
    <property type="entry name" value="Glyco_transf_9"/>
    <property type="match status" value="1"/>
</dbReference>
<dbReference type="PANTHER" id="PTHR30160">
    <property type="entry name" value="TETRAACYLDISACCHARIDE 4'-KINASE-RELATED"/>
    <property type="match status" value="1"/>
</dbReference>
<dbReference type="eggNOG" id="COG0859">
    <property type="taxonomic scope" value="Bacteria"/>
</dbReference>
<dbReference type="PANTHER" id="PTHR30160:SF7">
    <property type="entry name" value="ADP-HEPTOSE--LPS HEPTOSYLTRANSFERASE 2"/>
    <property type="match status" value="1"/>
</dbReference>
<dbReference type="SUPFAM" id="SSF53756">
    <property type="entry name" value="UDP-Glycosyltransferase/glycogen phosphorylase"/>
    <property type="match status" value="1"/>
</dbReference>
<keyword evidence="4" id="KW-1185">Reference proteome</keyword>
<evidence type="ECO:0000256" key="1">
    <source>
        <dbReference type="ARBA" id="ARBA00022676"/>
    </source>
</evidence>
<sequence length="480" mass="50894">MASEAGSIVVIQTQRMGDLILTYPLLLWLAREYPGHALTVVAEPTFAGPLAPLSPPAAYVPLARGGELAGRGHDLVVNLSIRPEAARLAGELAAPRRLGPVADAAGVVRVGGDWQLYRASVVHNNRHNRFHWAELNALDVVPVADMARTVWPAPRTGGPGRRRVGVFVGASEPDKRPSVDFTARFVRELAGRGLVPVLLGGPGEVELGAEAARRAGIPVTNLCGRLGLKELAVIGQDLALLVTPDTGPMHLAAWTGWRVLNLSIGPVSAHETGPYQPGHFVLRPRMSCRGCWACVRERPVCRAGLDPARVAYVAARLARGEDCRLAGARVPGYELLRSARDDAGLYGLVPVSPDHRPGGRPDGPCDAREAVGGLWQAVFGWFFGAWGEDRAALALAGLAAGHPALAGRFSRSLAGLGAALGRDARQGSVPDTGFARRFAPLVRPLAGFFERVLQNGDGDRPSRLRCLSLLARLAALGSRP</sequence>
<dbReference type="GO" id="GO:0008713">
    <property type="term" value="F:ADP-heptose-lipopolysaccharide heptosyltransferase activity"/>
    <property type="evidence" value="ECO:0007669"/>
    <property type="project" value="TreeGrafter"/>
</dbReference>
<organism evidence="3 4">
    <name type="scientific">Solidesulfovibrio carbinoliphilus subsp. oakridgensis</name>
    <dbReference type="NCBI Taxonomy" id="694327"/>
    <lineage>
        <taxon>Bacteria</taxon>
        <taxon>Pseudomonadati</taxon>
        <taxon>Thermodesulfobacteriota</taxon>
        <taxon>Desulfovibrionia</taxon>
        <taxon>Desulfovibrionales</taxon>
        <taxon>Desulfovibrionaceae</taxon>
        <taxon>Solidesulfovibrio</taxon>
    </lineage>
</organism>
<dbReference type="HOGENOM" id="CLU_591503_0_0_7"/>
<dbReference type="GO" id="GO:0005829">
    <property type="term" value="C:cytosol"/>
    <property type="evidence" value="ECO:0007669"/>
    <property type="project" value="TreeGrafter"/>
</dbReference>
<dbReference type="AlphaFoldDB" id="G7QCT0"/>
<gene>
    <name evidence="3" type="ORF">DFW101_0219</name>
</gene>
<name>G7QCT0_9BACT</name>
<dbReference type="GO" id="GO:0009244">
    <property type="term" value="P:lipopolysaccharide core region biosynthetic process"/>
    <property type="evidence" value="ECO:0007669"/>
    <property type="project" value="TreeGrafter"/>
</dbReference>
<dbReference type="EMBL" id="CM001368">
    <property type="protein sequence ID" value="EHJ46236.1"/>
    <property type="molecule type" value="Genomic_DNA"/>
</dbReference>
<evidence type="ECO:0000313" key="4">
    <source>
        <dbReference type="Proteomes" id="UP000004662"/>
    </source>
</evidence>
<dbReference type="CDD" id="cd03789">
    <property type="entry name" value="GT9_LPS_heptosyltransferase"/>
    <property type="match status" value="1"/>
</dbReference>
<keyword evidence="1" id="KW-0328">Glycosyltransferase</keyword>
<proteinExistence type="predicted"/>
<dbReference type="RefSeq" id="WP_009179690.1">
    <property type="nucleotide sequence ID" value="NZ_CM001368.1"/>
</dbReference>
<dbReference type="OrthoDB" id="9797795at2"/>
<dbReference type="InterPro" id="IPR002201">
    <property type="entry name" value="Glyco_trans_9"/>
</dbReference>
<evidence type="ECO:0000256" key="2">
    <source>
        <dbReference type="ARBA" id="ARBA00022679"/>
    </source>
</evidence>
<dbReference type="Gene3D" id="3.40.50.2000">
    <property type="entry name" value="Glycogen Phosphorylase B"/>
    <property type="match status" value="2"/>
</dbReference>
<dbReference type="InterPro" id="IPR051199">
    <property type="entry name" value="LPS_LOS_Heptosyltrfase"/>
</dbReference>
<accession>G7QCT0</accession>
<keyword evidence="2 3" id="KW-0808">Transferase</keyword>
<protein>
    <submittedName>
        <fullName evidence="3">Glycosyl transferase family 9</fullName>
    </submittedName>
</protein>
<evidence type="ECO:0000313" key="3">
    <source>
        <dbReference type="EMBL" id="EHJ46236.1"/>
    </source>
</evidence>
<reference evidence="4" key="1">
    <citation type="journal article" date="2015" name="Genome Announc.">
        <title>High-Quality Draft Genome Sequence of Desulfovibrio carbinoliphilus FW-101-2B, an Organic Acid-Oxidizing Sulfate-Reducing Bacterium Isolated from Uranium(VI)-Contaminated Groundwater.</title>
        <authorList>
            <person name="Ramsay B.D."/>
            <person name="Hwang C."/>
            <person name="Woo H.L."/>
            <person name="Carroll S.L."/>
            <person name="Lucas S."/>
            <person name="Han J."/>
            <person name="Lapidus A.L."/>
            <person name="Cheng J.F."/>
            <person name="Goodwin L.A."/>
            <person name="Pitluck S."/>
            <person name="Peters L."/>
            <person name="Chertkov O."/>
            <person name="Held B."/>
            <person name="Detter J.C."/>
            <person name="Han C.S."/>
            <person name="Tapia R."/>
            <person name="Land M.L."/>
            <person name="Hauser L.J."/>
            <person name="Kyrpides N.C."/>
            <person name="Ivanova N.N."/>
            <person name="Mikhailova N."/>
            <person name="Pagani I."/>
            <person name="Woyke T."/>
            <person name="Arkin A.P."/>
            <person name="Dehal P."/>
            <person name="Chivian D."/>
            <person name="Criddle C.S."/>
            <person name="Wu W."/>
            <person name="Chakraborty R."/>
            <person name="Hazen T.C."/>
            <person name="Fields M.W."/>
        </authorList>
    </citation>
    <scope>NUCLEOTIDE SEQUENCE [LARGE SCALE GENOMIC DNA]</scope>
    <source>
        <strain evidence="4">FW-101-2B</strain>
    </source>
</reference>
<dbReference type="Proteomes" id="UP000004662">
    <property type="component" value="Chromosome"/>
</dbReference>